<dbReference type="RefSeq" id="WP_153359576.1">
    <property type="nucleotide sequence ID" value="NZ_JAYKOO010000001.1"/>
</dbReference>
<evidence type="ECO:0000313" key="2">
    <source>
        <dbReference type="Proteomes" id="UP000435138"/>
    </source>
</evidence>
<gene>
    <name evidence="1" type="ORF">GAO09_26705</name>
</gene>
<evidence type="ECO:0000313" key="1">
    <source>
        <dbReference type="EMBL" id="MQY49621.1"/>
    </source>
</evidence>
<sequence>MHDNQKQIIRVNRFAVPSDGRDEFMALLESTHGIIRKQSGVIDEMILEQQVATDLFSVLAIIRFEGEHVLQPTIAAIAQADQTAGIDRQGLSRRLGIEADIGFYRHAGQN</sequence>
<dbReference type="AlphaFoldDB" id="A0A6A8ALM3"/>
<protein>
    <recommendedName>
        <fullName evidence="3">Antibiotic biosynthesis monooxygenase</fullName>
    </recommendedName>
</protein>
<reference evidence="1 2" key="1">
    <citation type="submission" date="2019-11" db="EMBL/GenBank/DDBJ databases">
        <title>Genome analysis of Rhizobacterium cereale a novel genus and species isolated from maize roots in North Spain.</title>
        <authorList>
            <person name="Menendez E."/>
            <person name="Flores-Felix J.D."/>
            <person name="Ramirez-Bahena M.-H."/>
            <person name="Igual J.M."/>
            <person name="Garcia-Fraile P."/>
            <person name="Peix A."/>
            <person name="Velazquez E."/>
        </authorList>
    </citation>
    <scope>NUCLEOTIDE SEQUENCE [LARGE SCALE GENOMIC DNA]</scope>
    <source>
        <strain evidence="1 2">RZME27</strain>
    </source>
</reference>
<dbReference type="Proteomes" id="UP000435138">
    <property type="component" value="Unassembled WGS sequence"/>
</dbReference>
<organism evidence="1 2">
    <name type="scientific">Endobacterium cereale</name>
    <dbReference type="NCBI Taxonomy" id="2663029"/>
    <lineage>
        <taxon>Bacteria</taxon>
        <taxon>Pseudomonadati</taxon>
        <taxon>Pseudomonadota</taxon>
        <taxon>Alphaproteobacteria</taxon>
        <taxon>Hyphomicrobiales</taxon>
        <taxon>Rhizobiaceae</taxon>
        <taxon>Endobacterium</taxon>
    </lineage>
</organism>
<accession>A0A6A8ALM3</accession>
<proteinExistence type="predicted"/>
<name>A0A6A8ALM3_9HYPH</name>
<comment type="caution">
    <text evidence="1">The sequence shown here is derived from an EMBL/GenBank/DDBJ whole genome shotgun (WGS) entry which is preliminary data.</text>
</comment>
<evidence type="ECO:0008006" key="3">
    <source>
        <dbReference type="Google" id="ProtNLM"/>
    </source>
</evidence>
<dbReference type="EMBL" id="WIXI01000051">
    <property type="protein sequence ID" value="MQY49621.1"/>
    <property type="molecule type" value="Genomic_DNA"/>
</dbReference>
<keyword evidence="2" id="KW-1185">Reference proteome</keyword>